<reference evidence="3 4" key="1">
    <citation type="submission" date="2016-10" db="EMBL/GenBank/DDBJ databases">
        <title>Draft genome sequence of Methylobacterium extorquens CP3, a seed endophyte of Crotalaria pumila with plant growth-promoting and metal tolerance properties.</title>
        <authorList>
            <person name="Sanchez-Lopez A.S."/>
            <person name="Van Hamme J.D."/>
            <person name="Thijs S."/>
            <person name="Mcammond B.M."/>
            <person name="Stevens V."/>
            <person name="Gonzalez-Chavez M.D.C."/>
            <person name="Vangronsveld J."/>
        </authorList>
    </citation>
    <scope>NUCLEOTIDE SEQUENCE [LARGE SCALE GENOMIC DNA]</scope>
    <source>
        <strain evidence="3 4">CP3</strain>
    </source>
</reference>
<comment type="caution">
    <text evidence="3">The sequence shown here is derived from an EMBL/GenBank/DDBJ whole genome shotgun (WGS) entry which is preliminary data.</text>
</comment>
<dbReference type="InterPro" id="IPR036291">
    <property type="entry name" value="NAD(P)-bd_dom_sf"/>
</dbReference>
<dbReference type="GO" id="GO:0004029">
    <property type="term" value="F:aldehyde dehydrogenase (NAD+) activity"/>
    <property type="evidence" value="ECO:0007669"/>
    <property type="project" value="TreeGrafter"/>
</dbReference>
<dbReference type="Gene3D" id="3.40.50.720">
    <property type="entry name" value="NAD(P)-binding Rossmann-like Domain"/>
    <property type="match status" value="1"/>
</dbReference>
<dbReference type="InterPro" id="IPR051783">
    <property type="entry name" value="NAD(P)-dependent_oxidoreduct"/>
</dbReference>
<protein>
    <submittedName>
        <fullName evidence="3">Nucleoside-diphosphate sugar epimerase</fullName>
    </submittedName>
</protein>
<dbReference type="PANTHER" id="PTHR48079:SF6">
    <property type="entry name" value="NAD(P)-BINDING DOMAIN-CONTAINING PROTEIN-RELATED"/>
    <property type="match status" value="1"/>
</dbReference>
<dbReference type="EMBL" id="MNAO01000029">
    <property type="protein sequence ID" value="OHV17630.1"/>
    <property type="molecule type" value="Genomic_DNA"/>
</dbReference>
<dbReference type="SUPFAM" id="SSF51735">
    <property type="entry name" value="NAD(P)-binding Rossmann-fold domains"/>
    <property type="match status" value="1"/>
</dbReference>
<evidence type="ECO:0000256" key="1">
    <source>
        <dbReference type="SAM" id="MobiDB-lite"/>
    </source>
</evidence>
<feature type="region of interest" description="Disordered" evidence="1">
    <location>
        <begin position="314"/>
        <end position="338"/>
    </location>
</feature>
<dbReference type="Pfam" id="PF01370">
    <property type="entry name" value="Epimerase"/>
    <property type="match status" value="1"/>
</dbReference>
<dbReference type="InterPro" id="IPR001509">
    <property type="entry name" value="Epimerase_deHydtase"/>
</dbReference>
<proteinExistence type="predicted"/>
<gene>
    <name evidence="3" type="ORF">BK022_04410</name>
</gene>
<organism evidence="3 4">
    <name type="scientific">Methylorubrum extorquens</name>
    <name type="common">Methylobacterium dichloromethanicum</name>
    <name type="synonym">Methylobacterium extorquens</name>
    <dbReference type="NCBI Taxonomy" id="408"/>
    <lineage>
        <taxon>Bacteria</taxon>
        <taxon>Pseudomonadati</taxon>
        <taxon>Pseudomonadota</taxon>
        <taxon>Alphaproteobacteria</taxon>
        <taxon>Hyphomicrobiales</taxon>
        <taxon>Methylobacteriaceae</taxon>
        <taxon>Methylorubrum</taxon>
    </lineage>
</organism>
<sequence length="338" mass="35834">MRFGFPGRHPCRKKIFVIGATGYLGGVLARHFVEEGYEVTGLARREEAGAKLAAAGITPVSGSLDDGMATVLAAASDADAVVYAAQVELDREPEVLERLCQALAGTGKTLIFTSGSGVFMKRTAGEWTSEAMAEDDPFEPVAFLSERVRTERIVRAAAETGVRAMVVRPPAIWGPGDNGQVARVYRTVATAGAACYVGSGLAAYSCVHHTDLARLYALAIERGVPGALYHAAGGEFAWRWIAEAVARDLGVPARSLSMDEAQEMFGPLGAMIYSACSRSLDLRARTELGWKPVHGDMLSQVGEPRLRALARLAPEGPDAAPSGHAFPGQQAVSARHRA</sequence>
<accession>A0A1S1P7L3</accession>
<evidence type="ECO:0000313" key="4">
    <source>
        <dbReference type="Proteomes" id="UP000180215"/>
    </source>
</evidence>
<dbReference type="AlphaFoldDB" id="A0A1S1P7L3"/>
<dbReference type="GO" id="GO:0005737">
    <property type="term" value="C:cytoplasm"/>
    <property type="evidence" value="ECO:0007669"/>
    <property type="project" value="TreeGrafter"/>
</dbReference>
<name>A0A1S1P7L3_METEX</name>
<evidence type="ECO:0000259" key="2">
    <source>
        <dbReference type="Pfam" id="PF01370"/>
    </source>
</evidence>
<dbReference type="Proteomes" id="UP000180215">
    <property type="component" value="Unassembled WGS sequence"/>
</dbReference>
<evidence type="ECO:0000313" key="3">
    <source>
        <dbReference type="EMBL" id="OHV17630.1"/>
    </source>
</evidence>
<dbReference type="PANTHER" id="PTHR48079">
    <property type="entry name" value="PROTEIN YEEZ"/>
    <property type="match status" value="1"/>
</dbReference>
<feature type="domain" description="NAD-dependent epimerase/dehydratase" evidence="2">
    <location>
        <begin position="15"/>
        <end position="227"/>
    </location>
</feature>